<keyword evidence="3" id="KW-1185">Reference proteome</keyword>
<name>A0A1N7LC30_9PROT</name>
<proteinExistence type="predicted"/>
<dbReference type="RefSeq" id="WP_139332840.1">
    <property type="nucleotide sequence ID" value="NZ_FTOA01000003.1"/>
</dbReference>
<protein>
    <recommendedName>
        <fullName evidence="4">Lipoprotein</fullName>
    </recommendedName>
</protein>
<dbReference type="PROSITE" id="PS51257">
    <property type="entry name" value="PROKAR_LIPOPROTEIN"/>
    <property type="match status" value="1"/>
</dbReference>
<accession>A0A1N7LC30</accession>
<dbReference type="EMBL" id="FTOA01000003">
    <property type="protein sequence ID" value="SIS71313.1"/>
    <property type="molecule type" value="Genomic_DNA"/>
</dbReference>
<evidence type="ECO:0008006" key="4">
    <source>
        <dbReference type="Google" id="ProtNLM"/>
    </source>
</evidence>
<reference evidence="2 3" key="1">
    <citation type="submission" date="2017-01" db="EMBL/GenBank/DDBJ databases">
        <authorList>
            <person name="Mah S.A."/>
            <person name="Swanson W.J."/>
            <person name="Moy G.W."/>
            <person name="Vacquier V.D."/>
        </authorList>
    </citation>
    <scope>NUCLEOTIDE SEQUENCE [LARGE SCALE GENOMIC DNA]</scope>
    <source>
        <strain evidence="2 3">DSM 11589</strain>
    </source>
</reference>
<gene>
    <name evidence="2" type="ORF">SAMN05421779_103233</name>
</gene>
<evidence type="ECO:0000256" key="1">
    <source>
        <dbReference type="SAM" id="SignalP"/>
    </source>
</evidence>
<feature type="chain" id="PRO_5012613888" description="Lipoprotein" evidence="1">
    <location>
        <begin position="36"/>
        <end position="245"/>
    </location>
</feature>
<sequence>MTSYPRRHQLQTVVRPVWRALAGMAALALSACASAPLDLSPDEWDSLTPEQQQLALDKQAEVDALSSSLSLEASRNAALSAISESARNIRVDARRKRARLGDILECALEESQGGEAVGGLPLAPVGFEVVRGEAKTIGVGLAARVKDRSQVIPPPYLLFLDYADSGLVLRLCSESSIAPGVPAPVDRCATVAAPFRDFSNGITRVITVPDLIASASVRCVFAPGAPVQVIDIQDDLEQKPVSVSP</sequence>
<dbReference type="AlphaFoldDB" id="A0A1N7LC30"/>
<evidence type="ECO:0000313" key="3">
    <source>
        <dbReference type="Proteomes" id="UP000185678"/>
    </source>
</evidence>
<dbReference type="STRING" id="80876.SAMN05421779_103233"/>
<dbReference type="Proteomes" id="UP000185678">
    <property type="component" value="Unassembled WGS sequence"/>
</dbReference>
<keyword evidence="1" id="KW-0732">Signal</keyword>
<organism evidence="2 3">
    <name type="scientific">Insolitispirillum peregrinum</name>
    <dbReference type="NCBI Taxonomy" id="80876"/>
    <lineage>
        <taxon>Bacteria</taxon>
        <taxon>Pseudomonadati</taxon>
        <taxon>Pseudomonadota</taxon>
        <taxon>Alphaproteobacteria</taxon>
        <taxon>Rhodospirillales</taxon>
        <taxon>Novispirillaceae</taxon>
        <taxon>Insolitispirillum</taxon>
    </lineage>
</organism>
<feature type="signal peptide" evidence="1">
    <location>
        <begin position="1"/>
        <end position="35"/>
    </location>
</feature>
<evidence type="ECO:0000313" key="2">
    <source>
        <dbReference type="EMBL" id="SIS71313.1"/>
    </source>
</evidence>